<comment type="pathway">
    <text evidence="1 11">Metabolic intermediate biosynthesis; chorismate biosynthesis; chorismate from D-erythrose 4-phosphate and phosphoenolpyruvate: step 5/7.</text>
</comment>
<evidence type="ECO:0000256" key="2">
    <source>
        <dbReference type="ARBA" id="ARBA00006997"/>
    </source>
</evidence>
<keyword evidence="7 11" id="KW-0418">Kinase</keyword>
<keyword evidence="11" id="KW-0963">Cytoplasm</keyword>
<comment type="catalytic activity">
    <reaction evidence="10 11">
        <text>shikimate + ATP = 3-phosphoshikimate + ADP + H(+)</text>
        <dbReference type="Rhea" id="RHEA:13121"/>
        <dbReference type="ChEBI" id="CHEBI:15378"/>
        <dbReference type="ChEBI" id="CHEBI:30616"/>
        <dbReference type="ChEBI" id="CHEBI:36208"/>
        <dbReference type="ChEBI" id="CHEBI:145989"/>
        <dbReference type="ChEBI" id="CHEBI:456216"/>
        <dbReference type="EC" id="2.7.1.71"/>
    </reaction>
</comment>
<evidence type="ECO:0000256" key="3">
    <source>
        <dbReference type="ARBA" id="ARBA00012154"/>
    </source>
</evidence>
<dbReference type="EMBL" id="BBPI01000001">
    <property type="protein sequence ID" value="GAL99421.1"/>
    <property type="molecule type" value="Genomic_DNA"/>
</dbReference>
<dbReference type="InterPro" id="IPR027417">
    <property type="entry name" value="P-loop_NTPase"/>
</dbReference>
<keyword evidence="5 11" id="KW-0808">Transferase</keyword>
<comment type="subunit">
    <text evidence="11">Monomer.</text>
</comment>
<evidence type="ECO:0000256" key="9">
    <source>
        <dbReference type="ARBA" id="ARBA00023141"/>
    </source>
</evidence>
<dbReference type="CDD" id="cd00464">
    <property type="entry name" value="SK"/>
    <property type="match status" value="1"/>
</dbReference>
<comment type="function">
    <text evidence="11">Catalyzes the specific phosphorylation of the 3-hydroxyl group of shikimic acid using ATP as a cosubstrate.</text>
</comment>
<dbReference type="OrthoDB" id="9800332at2"/>
<feature type="binding site" evidence="11">
    <location>
        <begin position="24"/>
        <end position="29"/>
    </location>
    <ligand>
        <name>ATP</name>
        <dbReference type="ChEBI" id="CHEBI:30616"/>
    </ligand>
</feature>
<dbReference type="PROSITE" id="PS01128">
    <property type="entry name" value="SHIKIMATE_KINASE"/>
    <property type="match status" value="1"/>
</dbReference>
<keyword evidence="13" id="KW-1185">Reference proteome</keyword>
<feature type="binding site" evidence="11">
    <location>
        <position position="92"/>
    </location>
    <ligand>
        <name>substrate</name>
    </ligand>
</feature>
<evidence type="ECO:0000256" key="10">
    <source>
        <dbReference type="ARBA" id="ARBA00048567"/>
    </source>
</evidence>
<dbReference type="InterPro" id="IPR023000">
    <property type="entry name" value="Shikimate_kinase_CS"/>
</dbReference>
<evidence type="ECO:0000256" key="4">
    <source>
        <dbReference type="ARBA" id="ARBA00022605"/>
    </source>
</evidence>
<evidence type="ECO:0000256" key="6">
    <source>
        <dbReference type="ARBA" id="ARBA00022741"/>
    </source>
</evidence>
<dbReference type="RefSeq" id="WP_042482519.1">
    <property type="nucleotide sequence ID" value="NZ_BBPI01000001.1"/>
</dbReference>
<comment type="similarity">
    <text evidence="2 11">Belongs to the shikimate kinase family.</text>
</comment>
<dbReference type="PRINTS" id="PR01100">
    <property type="entry name" value="SHIKIMTKNASE"/>
</dbReference>
<dbReference type="Pfam" id="PF01202">
    <property type="entry name" value="SKI"/>
    <property type="match status" value="1"/>
</dbReference>
<dbReference type="GO" id="GO:0005829">
    <property type="term" value="C:cytosol"/>
    <property type="evidence" value="ECO:0007669"/>
    <property type="project" value="TreeGrafter"/>
</dbReference>
<sequence>MLQSHNPVDASWNGSPIVLVGLMGVGKSTVGRRLANRLRVPFVDADTAIEQAAGMSIPEIFEHYGEPYFRDGERRVIARLVDGRPKVIATGGGAFINDETRALILEQATAIWLNASPEVLAERVKRRDTRPLLRGKDPLKVLRELSAVRNPIYSLAPIHVSSKRGPHEATVNAILKAIGR</sequence>
<dbReference type="InterPro" id="IPR031322">
    <property type="entry name" value="Shikimate/glucono_kinase"/>
</dbReference>
<dbReference type="GO" id="GO:0005524">
    <property type="term" value="F:ATP binding"/>
    <property type="evidence" value="ECO:0007669"/>
    <property type="project" value="UniProtKB-UniRule"/>
</dbReference>
<comment type="cofactor">
    <cofactor evidence="11">
        <name>Mg(2+)</name>
        <dbReference type="ChEBI" id="CHEBI:18420"/>
    </cofactor>
    <text evidence="11">Binds 1 Mg(2+) ion per subunit.</text>
</comment>
<evidence type="ECO:0000256" key="7">
    <source>
        <dbReference type="ARBA" id="ARBA00022777"/>
    </source>
</evidence>
<dbReference type="PANTHER" id="PTHR21087">
    <property type="entry name" value="SHIKIMATE KINASE"/>
    <property type="match status" value="1"/>
</dbReference>
<dbReference type="eggNOG" id="COG0703">
    <property type="taxonomic scope" value="Bacteria"/>
</dbReference>
<evidence type="ECO:0000256" key="1">
    <source>
        <dbReference type="ARBA" id="ARBA00004842"/>
    </source>
</evidence>
<evidence type="ECO:0000256" key="5">
    <source>
        <dbReference type="ARBA" id="ARBA00022679"/>
    </source>
</evidence>
<dbReference type="AlphaFoldDB" id="A0A0A1W2J6"/>
<gene>
    <name evidence="11 12" type="primary">aroK</name>
    <name evidence="12" type="ORF">SP5_001_01200</name>
</gene>
<keyword evidence="8 11" id="KW-0067">ATP-binding</keyword>
<comment type="subcellular location">
    <subcellularLocation>
        <location evidence="11">Cytoplasm</location>
    </subcellularLocation>
</comment>
<protein>
    <recommendedName>
        <fullName evidence="3 11">Shikimate kinase</fullName>
        <shortName evidence="11">SK</shortName>
        <ecNumber evidence="3 11">2.7.1.71</ecNumber>
    </recommendedName>
</protein>
<dbReference type="HAMAP" id="MF_00109">
    <property type="entry name" value="Shikimate_kinase"/>
    <property type="match status" value="1"/>
</dbReference>
<dbReference type="Gene3D" id="3.40.50.300">
    <property type="entry name" value="P-loop containing nucleotide triphosphate hydrolases"/>
    <property type="match status" value="1"/>
</dbReference>
<evidence type="ECO:0000313" key="12">
    <source>
        <dbReference type="EMBL" id="GAL99421.1"/>
    </source>
</evidence>
<keyword evidence="4 11" id="KW-0028">Amino-acid biosynthesis</keyword>
<name>A0A0A1W2J6_9SPHN</name>
<feature type="binding site" evidence="11">
    <location>
        <position position="46"/>
    </location>
    <ligand>
        <name>substrate</name>
    </ligand>
</feature>
<keyword evidence="6 11" id="KW-0547">Nucleotide-binding</keyword>
<dbReference type="NCBIfam" id="NF010552">
    <property type="entry name" value="PRK13946.1"/>
    <property type="match status" value="1"/>
</dbReference>
<dbReference type="GO" id="GO:0009423">
    <property type="term" value="P:chorismate biosynthetic process"/>
    <property type="evidence" value="ECO:0007669"/>
    <property type="project" value="UniProtKB-UniRule"/>
</dbReference>
<accession>A0A0A1W2J6</accession>
<evidence type="ECO:0000256" key="8">
    <source>
        <dbReference type="ARBA" id="ARBA00022840"/>
    </source>
</evidence>
<comment type="caution">
    <text evidence="12">The sequence shown here is derived from an EMBL/GenBank/DDBJ whole genome shotgun (WGS) entry which is preliminary data.</text>
</comment>
<evidence type="ECO:0000256" key="11">
    <source>
        <dbReference type="HAMAP-Rule" id="MF_00109"/>
    </source>
</evidence>
<dbReference type="InterPro" id="IPR000623">
    <property type="entry name" value="Shikimate_kinase/TSH1"/>
</dbReference>
<feature type="binding site" evidence="11">
    <location>
        <position position="70"/>
    </location>
    <ligand>
        <name>substrate</name>
    </ligand>
</feature>
<dbReference type="EC" id="2.7.1.71" evidence="3 11"/>
<dbReference type="GO" id="GO:0008652">
    <property type="term" value="P:amino acid biosynthetic process"/>
    <property type="evidence" value="ECO:0007669"/>
    <property type="project" value="UniProtKB-KW"/>
</dbReference>
<dbReference type="GO" id="GO:0009073">
    <property type="term" value="P:aromatic amino acid family biosynthetic process"/>
    <property type="evidence" value="ECO:0007669"/>
    <property type="project" value="UniProtKB-KW"/>
</dbReference>
<comment type="caution">
    <text evidence="11">Lacks conserved residue(s) required for the propagation of feature annotation.</text>
</comment>
<dbReference type="Proteomes" id="UP000032305">
    <property type="component" value="Unassembled WGS sequence"/>
</dbReference>
<keyword evidence="11" id="KW-0479">Metal-binding</keyword>
<proteinExistence type="inferred from homology"/>
<feature type="binding site" evidence="11">
    <location>
        <position position="149"/>
    </location>
    <ligand>
        <name>substrate</name>
    </ligand>
</feature>
<feature type="binding site" evidence="11">
    <location>
        <position position="130"/>
    </location>
    <ligand>
        <name>ATP</name>
        <dbReference type="ChEBI" id="CHEBI:30616"/>
    </ligand>
</feature>
<keyword evidence="9 11" id="KW-0057">Aromatic amino acid biosynthesis</keyword>
<dbReference type="SUPFAM" id="SSF52540">
    <property type="entry name" value="P-loop containing nucleoside triphosphate hydrolases"/>
    <property type="match status" value="1"/>
</dbReference>
<feature type="binding site" evidence="11">
    <location>
        <position position="28"/>
    </location>
    <ligand>
        <name>Mg(2+)</name>
        <dbReference type="ChEBI" id="CHEBI:18420"/>
    </ligand>
</feature>
<dbReference type="PANTHER" id="PTHR21087:SF16">
    <property type="entry name" value="SHIKIMATE KINASE 1, CHLOROPLASTIC"/>
    <property type="match status" value="1"/>
</dbReference>
<dbReference type="UniPathway" id="UPA00053">
    <property type="reaction ID" value="UER00088"/>
</dbReference>
<keyword evidence="11" id="KW-0460">Magnesium</keyword>
<dbReference type="GO" id="GO:0004765">
    <property type="term" value="F:shikimate kinase activity"/>
    <property type="evidence" value="ECO:0007669"/>
    <property type="project" value="UniProtKB-UniRule"/>
</dbReference>
<reference evidence="12 13" key="1">
    <citation type="submission" date="2014-11" db="EMBL/GenBank/DDBJ databases">
        <title>Whole genome shotgun sequence of Sphingomonas parapaucimobilis NBRC 15100.</title>
        <authorList>
            <person name="Katano-Makiyama Y."/>
            <person name="Hosoyama A."/>
            <person name="Hashimoto M."/>
            <person name="Hosoyama Y."/>
            <person name="Noguchi M."/>
            <person name="Numata M."/>
            <person name="Tsuchikane K."/>
            <person name="Hirakata S."/>
            <person name="Uohara A."/>
            <person name="Shimodaira J."/>
            <person name="Ohji S."/>
            <person name="Ichikawa N."/>
            <person name="Kimura A."/>
            <person name="Yamazoe A."/>
            <person name="Fujita N."/>
        </authorList>
    </citation>
    <scope>NUCLEOTIDE SEQUENCE [LARGE SCALE GENOMIC DNA]</scope>
    <source>
        <strain evidence="12 13">NBRC 15100</strain>
    </source>
</reference>
<evidence type="ECO:0000313" key="13">
    <source>
        <dbReference type="Proteomes" id="UP000032305"/>
    </source>
</evidence>
<organism evidence="12 13">
    <name type="scientific">Sphingomonas parapaucimobilis NBRC 15100</name>
    <dbReference type="NCBI Taxonomy" id="1219049"/>
    <lineage>
        <taxon>Bacteria</taxon>
        <taxon>Pseudomonadati</taxon>
        <taxon>Pseudomonadota</taxon>
        <taxon>Alphaproteobacteria</taxon>
        <taxon>Sphingomonadales</taxon>
        <taxon>Sphingomonadaceae</taxon>
        <taxon>Sphingomonas</taxon>
    </lineage>
</organism>
<dbReference type="GO" id="GO:0000287">
    <property type="term" value="F:magnesium ion binding"/>
    <property type="evidence" value="ECO:0007669"/>
    <property type="project" value="UniProtKB-UniRule"/>
</dbReference>